<accession>A0ABR9XSF6</accession>
<keyword evidence="2" id="KW-1185">Reference proteome</keyword>
<name>A0ABR9XSF6_9CHLB</name>
<proteinExistence type="predicted"/>
<protein>
    <submittedName>
        <fullName evidence="1">Uncharacterized protein</fullName>
    </submittedName>
</protein>
<sequence length="253" mass="28049">MPNNPTVTDVEFPEFTAGLINSTFDALVSANIRQMEAYSELTSVLSQTLSEYINNTRDEVSGEEILQFLERVLPLNSDEYTTKVVKGRNMQLSDDDAKALNKAVQLPEGAEKQPKTITAGAVDDQYSDILDVVADKIVVNKYLLLNEMVKQGMLRLVIENGTIETRLNFSAWSYDHYSTRSTGYSRSETNSVSRKSRGLFGTLFFGPSSGKSNKTSIRVNTSNFTSGGSEGSRYNIFGGVRLDFKTDYLPLAD</sequence>
<evidence type="ECO:0000313" key="1">
    <source>
        <dbReference type="EMBL" id="MBF0636976.1"/>
    </source>
</evidence>
<gene>
    <name evidence="1" type="ORF">INT08_07305</name>
</gene>
<dbReference type="RefSeq" id="WP_175187359.1">
    <property type="nucleotide sequence ID" value="NZ_JABVZQ010000007.1"/>
</dbReference>
<dbReference type="EMBL" id="JADGII010000010">
    <property type="protein sequence ID" value="MBF0636976.1"/>
    <property type="molecule type" value="Genomic_DNA"/>
</dbReference>
<dbReference type="Proteomes" id="UP000619838">
    <property type="component" value="Unassembled WGS sequence"/>
</dbReference>
<organism evidence="1 2">
    <name type="scientific">Prosthecochloris ethylica</name>
    <dbReference type="NCBI Taxonomy" id="2743976"/>
    <lineage>
        <taxon>Bacteria</taxon>
        <taxon>Pseudomonadati</taxon>
        <taxon>Chlorobiota</taxon>
        <taxon>Chlorobiia</taxon>
        <taxon>Chlorobiales</taxon>
        <taxon>Chlorobiaceae</taxon>
        <taxon>Prosthecochloris</taxon>
    </lineage>
</organism>
<comment type="caution">
    <text evidence="1">The sequence shown here is derived from an EMBL/GenBank/DDBJ whole genome shotgun (WGS) entry which is preliminary data.</text>
</comment>
<evidence type="ECO:0000313" key="2">
    <source>
        <dbReference type="Proteomes" id="UP000619838"/>
    </source>
</evidence>
<reference evidence="1 2" key="1">
    <citation type="journal article" date="2020" name="Microorganisms">
        <title>Simultaneous Genome Sequencing of Prosthecochloris ethylica and Desulfuromonas acetoxidans within a Syntrophic Mixture Reveals Unique Pili and Protein Interactions.</title>
        <authorList>
            <person name="Kyndt J.A."/>
            <person name="Van Beeumen J.J."/>
            <person name="Meyer T.E."/>
        </authorList>
    </citation>
    <scope>NUCLEOTIDE SEQUENCE [LARGE SCALE GENOMIC DNA]</scope>
    <source>
        <strain evidence="1 2">N3</strain>
    </source>
</reference>